<name>A0ABX2ZT88_9BACI</name>
<comment type="caution">
    <text evidence="4">The sequence shown here is derived from an EMBL/GenBank/DDBJ whole genome shotgun (WGS) entry which is preliminary data.</text>
</comment>
<evidence type="ECO:0000313" key="5">
    <source>
        <dbReference type="Proteomes" id="UP000094580"/>
    </source>
</evidence>
<dbReference type="Pfam" id="PF06941">
    <property type="entry name" value="NT5C"/>
    <property type="match status" value="1"/>
</dbReference>
<dbReference type="SUPFAM" id="SSF56784">
    <property type="entry name" value="HAD-like"/>
    <property type="match status" value="1"/>
</dbReference>
<dbReference type="InterPro" id="IPR009206">
    <property type="entry name" value="Nucleotidase_putative"/>
</dbReference>
<dbReference type="InterPro" id="IPR023214">
    <property type="entry name" value="HAD_sf"/>
</dbReference>
<dbReference type="Proteomes" id="UP000094580">
    <property type="component" value="Unassembled WGS sequence"/>
</dbReference>
<comment type="similarity">
    <text evidence="1 3">Belongs to the 5'(3')-deoxyribonucleotidase family.</text>
</comment>
<proteinExistence type="inferred from homology"/>
<dbReference type="InterPro" id="IPR036412">
    <property type="entry name" value="HAD-like_sf"/>
</dbReference>
<dbReference type="PANTHER" id="PTHR35134">
    <property type="entry name" value="NUCLEOTIDASE YQFW-RELATED"/>
    <property type="match status" value="1"/>
</dbReference>
<dbReference type="InterPro" id="IPR052419">
    <property type="entry name" value="5_3-deoxyribonucleotidase-like"/>
</dbReference>
<keyword evidence="2 3" id="KW-0378">Hydrolase</keyword>
<protein>
    <recommendedName>
        <fullName evidence="3">Nucleotidase</fullName>
        <ecNumber evidence="3">3.1.3.-</ecNumber>
    </recommendedName>
</protein>
<reference evidence="4 5" key="1">
    <citation type="submission" date="2016-07" db="EMBL/GenBank/DDBJ databases">
        <authorList>
            <person name="Townsley L."/>
            <person name="Shank E.A."/>
        </authorList>
    </citation>
    <scope>NUCLEOTIDE SEQUENCE [LARGE SCALE GENOMIC DNA]</scope>
    <source>
        <strain evidence="4 5">CH01</strain>
    </source>
</reference>
<dbReference type="PANTHER" id="PTHR35134:SF2">
    <property type="entry name" value="NUCLEOTIDASE YQFW-RELATED"/>
    <property type="match status" value="1"/>
</dbReference>
<dbReference type="RefSeq" id="WP_069032923.1">
    <property type="nucleotide sequence ID" value="NZ_MDKC01000004.1"/>
</dbReference>
<evidence type="ECO:0000256" key="2">
    <source>
        <dbReference type="ARBA" id="ARBA00022801"/>
    </source>
</evidence>
<evidence type="ECO:0000256" key="3">
    <source>
        <dbReference type="PIRNR" id="PIRNR021362"/>
    </source>
</evidence>
<dbReference type="EMBL" id="MDKC01000004">
    <property type="protein sequence ID" value="ODG92986.1"/>
    <property type="molecule type" value="Genomic_DNA"/>
</dbReference>
<gene>
    <name evidence="4" type="ORF">BED47_17565</name>
</gene>
<dbReference type="Gene3D" id="3.40.50.1000">
    <property type="entry name" value="HAD superfamily/HAD-like"/>
    <property type="match status" value="1"/>
</dbReference>
<evidence type="ECO:0000256" key="1">
    <source>
        <dbReference type="ARBA" id="ARBA00009589"/>
    </source>
</evidence>
<dbReference type="EC" id="3.1.3.-" evidence="3"/>
<evidence type="ECO:0000313" key="4">
    <source>
        <dbReference type="EMBL" id="ODG92986.1"/>
    </source>
</evidence>
<sequence>MKFGFDIDDTLIDLRQHAFHIYNKKLNKNIPIEAYNELKTVEIHEPFGLTAEEGSKMWKSNLEETYFTTCPPFPYAVETLQELEKQGHEIYYVTARNKEYGERTKEWLIKNGFPVHQDRFYCGMKDLEKIHIIKELGLDYYFDDKPEILNTLSELTLKAYVKDTSYNRGLDIPRITCWSELKDIILSNQ</sequence>
<organism evidence="4 5">
    <name type="scientific">Gottfriedia luciferensis</name>
    <dbReference type="NCBI Taxonomy" id="178774"/>
    <lineage>
        <taxon>Bacteria</taxon>
        <taxon>Bacillati</taxon>
        <taxon>Bacillota</taxon>
        <taxon>Bacilli</taxon>
        <taxon>Bacillales</taxon>
        <taxon>Bacillaceae</taxon>
        <taxon>Gottfriedia</taxon>
    </lineage>
</organism>
<keyword evidence="5" id="KW-1185">Reference proteome</keyword>
<dbReference type="PIRSF" id="PIRSF021362">
    <property type="entry name" value="UCP021362_HAD"/>
    <property type="match status" value="1"/>
</dbReference>
<dbReference type="InterPro" id="IPR010708">
    <property type="entry name" value="5'(3')-deoxyribonucleotidase"/>
</dbReference>
<accession>A0ABX2ZT88</accession>